<accession>A0A7X1B990</accession>
<evidence type="ECO:0000313" key="1">
    <source>
        <dbReference type="EMBL" id="MBC2606720.1"/>
    </source>
</evidence>
<proteinExistence type="predicted"/>
<organism evidence="1 2">
    <name type="scientific">Pelagicoccus albus</name>
    <dbReference type="NCBI Taxonomy" id="415222"/>
    <lineage>
        <taxon>Bacteria</taxon>
        <taxon>Pseudomonadati</taxon>
        <taxon>Verrucomicrobiota</taxon>
        <taxon>Opitutia</taxon>
        <taxon>Puniceicoccales</taxon>
        <taxon>Pelagicoccaceae</taxon>
        <taxon>Pelagicoccus</taxon>
    </lineage>
</organism>
<dbReference type="EMBL" id="JACHVC010000012">
    <property type="protein sequence ID" value="MBC2606720.1"/>
    <property type="molecule type" value="Genomic_DNA"/>
</dbReference>
<gene>
    <name evidence="1" type="ORF">H5P27_11770</name>
</gene>
<dbReference type="InterPro" id="IPR029044">
    <property type="entry name" value="Nucleotide-diphossugar_trans"/>
</dbReference>
<name>A0A7X1B990_9BACT</name>
<reference evidence="1 2" key="1">
    <citation type="submission" date="2020-07" db="EMBL/GenBank/DDBJ databases">
        <authorList>
            <person name="Feng X."/>
        </authorList>
    </citation>
    <scope>NUCLEOTIDE SEQUENCE [LARGE SCALE GENOMIC DNA]</scope>
    <source>
        <strain evidence="1 2">JCM23202</strain>
    </source>
</reference>
<comment type="caution">
    <text evidence="1">The sequence shown here is derived from an EMBL/GenBank/DDBJ whole genome shotgun (WGS) entry which is preliminary data.</text>
</comment>
<dbReference type="Gene3D" id="3.90.550.10">
    <property type="entry name" value="Spore Coat Polysaccharide Biosynthesis Protein SpsA, Chain A"/>
    <property type="match status" value="1"/>
</dbReference>
<dbReference type="Proteomes" id="UP000526501">
    <property type="component" value="Unassembled WGS sequence"/>
</dbReference>
<dbReference type="AlphaFoldDB" id="A0A7X1B990"/>
<sequence length="330" mass="37952">MIQRFKDNNIKSFLSYLFFRFSQKIGNRIQRNLNFKGDYQFVDRIQGADKVMIIVAGYKPDLWEMTIPRMIRAVKDAKIDVCIVQPKANENSPKLIEIAEMNSWSYLCTEENKLSLAQNIAIDLHKDAKYIYKVDEDIFLPQGFVDSFMRYYSMSDDAGYDGGLYVPLLNVNGHTYIKLLEKLDLIDDYSEKIESPKSSCTNVKAHYDPEASYYLWKNILPFDETAEKILNSPTDISVCPHRFSIGAFMITREFWSVVGGFKQSPLEAVLGVEEDQICVDCSRHSKPIVVFNNILVGHFSFGPQTKFMTEKINELKAIDEDLVVGELNHK</sequence>
<evidence type="ECO:0008006" key="3">
    <source>
        <dbReference type="Google" id="ProtNLM"/>
    </source>
</evidence>
<protein>
    <recommendedName>
        <fullName evidence="3">Glycosyl transferase family 2</fullName>
    </recommendedName>
</protein>
<dbReference type="SUPFAM" id="SSF53448">
    <property type="entry name" value="Nucleotide-diphospho-sugar transferases"/>
    <property type="match status" value="1"/>
</dbReference>
<keyword evidence="2" id="KW-1185">Reference proteome</keyword>
<dbReference type="RefSeq" id="WP_185660585.1">
    <property type="nucleotide sequence ID" value="NZ_CAWPOO010000012.1"/>
</dbReference>
<evidence type="ECO:0000313" key="2">
    <source>
        <dbReference type="Proteomes" id="UP000526501"/>
    </source>
</evidence>